<name>A0ACC1J9J3_9FUNG</name>
<gene>
    <name evidence="1" type="primary">FUN12_2</name>
    <name evidence="1" type="ORF">FBU59_003076</name>
</gene>
<sequence length="813" mass="88763">AEERKRRAAERKKKEEEEERKRKEEEEAARKKAEEDAEEESDDDAGDDWEALLESSEDEDKDDDEKKASDDEDDDVKDSWDQSSDEEEEEVAVKKPAAKAAPAAKGKAPAKPAESESESESESDSGSDSDDSSDYSSSEEEMTAAERQVYERKQAAAARRKQRMEDAKAARSADNLRSPICCILGHVDTGKCFGFNTPLLMADGTTRFVQDIKENELLMGDDCTPRQVRAGSLVHEQGQLYRITPDSASGAESFVCNGEHILVLINLTKPWVEGVVAEDGSDAFAAKEVYIDDASNKPSVRVVGQFATEAEALAALPAWSLDIWQVPVLDFLATNTVERSRWLMYTPEHGVEYPADAVEPITLALREVFGEVAASEQLEQLAFWRLGLWLAAAQETKAQLGAEVAAKVQEFASAVTADGAKLESLVSRLGVSRTAAIPDVLMRSSKDNRRALLAGLVDAAGVYSAGVARDVRGTAVSTESWELRSQNSDFAASAKKLARSVGLEVGAVTEIEAGAVWSIKLSGPAMQQVSGLVQLESKRVSTKAQDQWLNCLFSSSPFVVANIGEGDYYGFTVSGPNSRFLLGDFTVTHNTKLLDKIRQTNVQAGEAGGITQQIGATYFPAEAIKEKTASINTKGKLEINVPGLLIIDTPGHESFTNLRSRGSSLCNIAILVVDIMHGLEPQTLESLRLLRDRKTPFIVALNKIDRIYDWKAIPNSPFRASLKTQPQHSQREFAKRLADTITAFAEQGLNSCVYYENKNVAKYVSLVPTSAISGEGIPDILGLLVGLTQSRMANELMYLSELECTVLEVKVVE</sequence>
<proteinExistence type="predicted"/>
<comment type="caution">
    <text evidence="1">The sequence shown here is derived from an EMBL/GenBank/DDBJ whole genome shotgun (WGS) entry which is preliminary data.</text>
</comment>
<keyword evidence="2" id="KW-1185">Reference proteome</keyword>
<reference evidence="1" key="1">
    <citation type="submission" date="2022-07" db="EMBL/GenBank/DDBJ databases">
        <title>Phylogenomic reconstructions and comparative analyses of Kickxellomycotina fungi.</title>
        <authorList>
            <person name="Reynolds N.K."/>
            <person name="Stajich J.E."/>
            <person name="Barry K."/>
            <person name="Grigoriev I.V."/>
            <person name="Crous P."/>
            <person name="Smith M.E."/>
        </authorList>
    </citation>
    <scope>NUCLEOTIDE SEQUENCE</scope>
    <source>
        <strain evidence="1">NRRL 5244</strain>
    </source>
</reference>
<evidence type="ECO:0000313" key="1">
    <source>
        <dbReference type="EMBL" id="KAJ1942859.1"/>
    </source>
</evidence>
<feature type="non-terminal residue" evidence="1">
    <location>
        <position position="813"/>
    </location>
</feature>
<keyword evidence="1" id="KW-0396">Initiation factor</keyword>
<accession>A0ACC1J9J3</accession>
<dbReference type="Proteomes" id="UP001150603">
    <property type="component" value="Unassembled WGS sequence"/>
</dbReference>
<organism evidence="1 2">
    <name type="scientific">Linderina macrospora</name>
    <dbReference type="NCBI Taxonomy" id="4868"/>
    <lineage>
        <taxon>Eukaryota</taxon>
        <taxon>Fungi</taxon>
        <taxon>Fungi incertae sedis</taxon>
        <taxon>Zoopagomycota</taxon>
        <taxon>Kickxellomycotina</taxon>
        <taxon>Kickxellomycetes</taxon>
        <taxon>Kickxellales</taxon>
        <taxon>Kickxellaceae</taxon>
        <taxon>Linderina</taxon>
    </lineage>
</organism>
<keyword evidence="1" id="KW-0648">Protein biosynthesis</keyword>
<evidence type="ECO:0000313" key="2">
    <source>
        <dbReference type="Proteomes" id="UP001150603"/>
    </source>
</evidence>
<dbReference type="EMBL" id="JANBPW010001858">
    <property type="protein sequence ID" value="KAJ1942859.1"/>
    <property type="molecule type" value="Genomic_DNA"/>
</dbReference>
<feature type="non-terminal residue" evidence="1">
    <location>
        <position position="1"/>
    </location>
</feature>
<protein>
    <submittedName>
        <fullName evidence="1">Eukaryotic translation initiation factor 5B</fullName>
    </submittedName>
</protein>